<reference evidence="7 8" key="1">
    <citation type="submission" date="2023-02" db="EMBL/GenBank/DDBJ databases">
        <title>A bacterium isolated from plastisphere.</title>
        <authorList>
            <person name="Sun Y."/>
        </authorList>
    </citation>
    <scope>NUCLEOTIDE SEQUENCE [LARGE SCALE GENOMIC DNA]</scope>
    <source>
        <strain evidence="8">a-1</strain>
    </source>
</reference>
<evidence type="ECO:0000259" key="6">
    <source>
        <dbReference type="Pfam" id="PF00350"/>
    </source>
</evidence>
<accession>A0ABY7WWU7</accession>
<dbReference type="InterPro" id="IPR027094">
    <property type="entry name" value="Mitofusin_fam"/>
</dbReference>
<dbReference type="Proteomes" id="UP001213680">
    <property type="component" value="Chromosome"/>
</dbReference>
<sequence length="772" mass="88605">MSKVKVSYNPFKLETSVWIEGELVRENSVLNVGSKRLQEWVEHLPNYLYEECNENEFDLDFVGTKMDLEDVEEVVEKAKTEGITIHLTHIPVRELDHMEQRIEEIFQELIEGPIDELKTEDLKGSFQQALNDEFEITVVATMSAGKSTLINALLQEKIMPSSQEACTATISRIKDTDDATFTAIPYPTYGEPFEAIEGVTLEQMNELNNDENISMIELHGDIPFTDTKETSLVLIDTPGPNNSRDENHLKMTYKNLSESSKTLVLYILNATQLGVNDDSKLLDAVAESMKVGGKQSKDRYLFVVNKLDQFRKGEDNVEMSLAKVRKYLANRGIEDPHLFPATALPAIDIRQILKHPDEVDEELEDEIGPIIRKLNRNEELHLEKYASLTPSVRRKIEAELEAIPDKSIYNKESALIHTGIPGIEHMIKLYVDKYARTAKVKNVVDTFQQKLESSLAFEKMKEVISQQTDKHANIQLQIEALTEKIQYGTESKEFKAKIEAIDPVKLIRDESKKLLSEQGEQIANHLAGKQSTKLEMGEAEEFAEELLKMAQENFTNLHVRIEQIIEKQLNRAAYELLNGYRQKITKLMDGMEVTGLDFQPYELIQGELEFNQHSIQQVVIKESVKVGEEMYKNPEREGLLGFFKFYEPKLLVRDVFEEKQFIDGPSLTQLILNDVQMSTRKSINLICDEAAQTTHQIKSTYNKKFDEVDRVLVKKLQDLNQFTENASNIESLLEQSRQNLMWLEAMETKINSIIELEPIHIEEEQYIDYTTI</sequence>
<feature type="domain" description="Dynamin N-terminal" evidence="6">
    <location>
        <begin position="136"/>
        <end position="306"/>
    </location>
</feature>
<dbReference type="RefSeq" id="WP_274356524.1">
    <property type="nucleotide sequence ID" value="NZ_CP118099.1"/>
</dbReference>
<evidence type="ECO:0000256" key="2">
    <source>
        <dbReference type="ARBA" id="ARBA00022741"/>
    </source>
</evidence>
<dbReference type="EMBL" id="CP118099">
    <property type="protein sequence ID" value="WDH75357.1"/>
    <property type="molecule type" value="Genomic_DNA"/>
</dbReference>
<evidence type="ECO:0000256" key="1">
    <source>
        <dbReference type="ARBA" id="ARBA00004370"/>
    </source>
</evidence>
<keyword evidence="8" id="KW-1185">Reference proteome</keyword>
<organism evidence="7 8">
    <name type="scientific">Exiguobacterium marinum</name>
    <dbReference type="NCBI Taxonomy" id="273528"/>
    <lineage>
        <taxon>Bacteria</taxon>
        <taxon>Bacillati</taxon>
        <taxon>Bacillota</taxon>
        <taxon>Bacilli</taxon>
        <taxon>Bacillales</taxon>
        <taxon>Bacillales Family XII. Incertae Sedis</taxon>
        <taxon>Exiguobacterium</taxon>
    </lineage>
</organism>
<dbReference type="Pfam" id="PF00350">
    <property type="entry name" value="Dynamin_N"/>
    <property type="match status" value="1"/>
</dbReference>
<dbReference type="PANTHER" id="PTHR10465:SF0">
    <property type="entry name" value="SARCALUMENIN"/>
    <property type="match status" value="1"/>
</dbReference>
<keyword evidence="4" id="KW-0342">GTP-binding</keyword>
<dbReference type="InterPro" id="IPR045063">
    <property type="entry name" value="Dynamin_N"/>
</dbReference>
<keyword evidence="3" id="KW-0378">Hydrolase</keyword>
<keyword evidence="5" id="KW-0472">Membrane</keyword>
<protein>
    <submittedName>
        <fullName evidence="7">Dynamin family protein</fullName>
    </submittedName>
</protein>
<dbReference type="SUPFAM" id="SSF52540">
    <property type="entry name" value="P-loop containing nucleoside triphosphate hydrolases"/>
    <property type="match status" value="1"/>
</dbReference>
<evidence type="ECO:0000256" key="3">
    <source>
        <dbReference type="ARBA" id="ARBA00022801"/>
    </source>
</evidence>
<evidence type="ECO:0000256" key="5">
    <source>
        <dbReference type="ARBA" id="ARBA00023136"/>
    </source>
</evidence>
<gene>
    <name evidence="7" type="ORF">PTI97_11060</name>
</gene>
<comment type="subcellular location">
    <subcellularLocation>
        <location evidence="1">Membrane</location>
    </subcellularLocation>
</comment>
<keyword evidence="2" id="KW-0547">Nucleotide-binding</keyword>
<dbReference type="Gene3D" id="3.40.50.300">
    <property type="entry name" value="P-loop containing nucleotide triphosphate hydrolases"/>
    <property type="match status" value="1"/>
</dbReference>
<evidence type="ECO:0000313" key="7">
    <source>
        <dbReference type="EMBL" id="WDH75357.1"/>
    </source>
</evidence>
<name>A0ABY7WWU7_9BACL</name>
<proteinExistence type="predicted"/>
<dbReference type="InterPro" id="IPR027417">
    <property type="entry name" value="P-loop_NTPase"/>
</dbReference>
<evidence type="ECO:0000256" key="4">
    <source>
        <dbReference type="ARBA" id="ARBA00023134"/>
    </source>
</evidence>
<dbReference type="PANTHER" id="PTHR10465">
    <property type="entry name" value="TRANSMEMBRANE GTPASE FZO1"/>
    <property type="match status" value="1"/>
</dbReference>
<evidence type="ECO:0000313" key="8">
    <source>
        <dbReference type="Proteomes" id="UP001213680"/>
    </source>
</evidence>